<reference evidence="1" key="1">
    <citation type="submission" date="2021-06" db="EMBL/GenBank/DDBJ databases">
        <authorList>
            <person name="Kallberg Y."/>
            <person name="Tangrot J."/>
            <person name="Rosling A."/>
        </authorList>
    </citation>
    <scope>NUCLEOTIDE SEQUENCE</scope>
    <source>
        <strain evidence="1">AU212A</strain>
    </source>
</reference>
<accession>A0ACA9JUN2</accession>
<organism evidence="1 2">
    <name type="scientific">Scutellospora calospora</name>
    <dbReference type="NCBI Taxonomy" id="85575"/>
    <lineage>
        <taxon>Eukaryota</taxon>
        <taxon>Fungi</taxon>
        <taxon>Fungi incertae sedis</taxon>
        <taxon>Mucoromycota</taxon>
        <taxon>Glomeromycotina</taxon>
        <taxon>Glomeromycetes</taxon>
        <taxon>Diversisporales</taxon>
        <taxon>Gigasporaceae</taxon>
        <taxon>Scutellospora</taxon>
    </lineage>
</organism>
<comment type="caution">
    <text evidence="1">The sequence shown here is derived from an EMBL/GenBank/DDBJ whole genome shotgun (WGS) entry which is preliminary data.</text>
</comment>
<dbReference type="Proteomes" id="UP000789860">
    <property type="component" value="Unassembled WGS sequence"/>
</dbReference>
<gene>
    <name evidence="1" type="ORF">SCALOS_LOCUS323</name>
</gene>
<sequence length="56" mass="6665">KYIIMSSPGNNIRVVCRFRPQNSREIREGGVPIINYDDNDAFKLFFRIEKVELYEL</sequence>
<dbReference type="EMBL" id="CAJVPM010000150">
    <property type="protein sequence ID" value="CAG8436893.1"/>
    <property type="molecule type" value="Genomic_DNA"/>
</dbReference>
<proteinExistence type="predicted"/>
<feature type="non-terminal residue" evidence="1">
    <location>
        <position position="1"/>
    </location>
</feature>
<evidence type="ECO:0000313" key="2">
    <source>
        <dbReference type="Proteomes" id="UP000789860"/>
    </source>
</evidence>
<evidence type="ECO:0000313" key="1">
    <source>
        <dbReference type="EMBL" id="CAG8436893.1"/>
    </source>
</evidence>
<protein>
    <submittedName>
        <fullName evidence="1">10107_t:CDS:1</fullName>
    </submittedName>
</protein>
<name>A0ACA9JUN2_9GLOM</name>
<keyword evidence="2" id="KW-1185">Reference proteome</keyword>